<keyword evidence="4" id="KW-1185">Reference proteome</keyword>
<keyword evidence="2" id="KW-0812">Transmembrane</keyword>
<dbReference type="AlphaFoldDB" id="A0A4Q9LWD4"/>
<evidence type="ECO:0008006" key="5">
    <source>
        <dbReference type="Google" id="ProtNLM"/>
    </source>
</evidence>
<dbReference type="Proteomes" id="UP000292282">
    <property type="component" value="Unassembled WGS sequence"/>
</dbReference>
<dbReference type="VEuPathDB" id="MicrosporidiaDB:CWI38_0969p0010"/>
<evidence type="ECO:0000256" key="2">
    <source>
        <dbReference type="SAM" id="Phobius"/>
    </source>
</evidence>
<protein>
    <recommendedName>
        <fullName evidence="5">Transmembrane protein</fullName>
    </recommendedName>
</protein>
<feature type="compositionally biased region" description="Polar residues" evidence="1">
    <location>
        <begin position="1"/>
        <end position="17"/>
    </location>
</feature>
<feature type="non-terminal residue" evidence="3">
    <location>
        <position position="1"/>
    </location>
</feature>
<evidence type="ECO:0000313" key="3">
    <source>
        <dbReference type="EMBL" id="TBU11940.1"/>
    </source>
</evidence>
<dbReference type="EMBL" id="PITK01000969">
    <property type="protein sequence ID" value="TBU11940.1"/>
    <property type="molecule type" value="Genomic_DNA"/>
</dbReference>
<accession>A0A4Q9LWD4</accession>
<evidence type="ECO:0000313" key="4">
    <source>
        <dbReference type="Proteomes" id="UP000292282"/>
    </source>
</evidence>
<evidence type="ECO:0000256" key="1">
    <source>
        <dbReference type="SAM" id="MobiDB-lite"/>
    </source>
</evidence>
<gene>
    <name evidence="3" type="ORF">CWI38_0969p0010</name>
</gene>
<feature type="compositionally biased region" description="Polar residues" evidence="1">
    <location>
        <begin position="29"/>
        <end position="43"/>
    </location>
</feature>
<feature type="transmembrane region" description="Helical" evidence="2">
    <location>
        <begin position="645"/>
        <end position="667"/>
    </location>
</feature>
<name>A0A4Q9LWD4_9MICR</name>
<keyword evidence="2" id="KW-1133">Transmembrane helix</keyword>
<organism evidence="3 4">
    <name type="scientific">Hamiltosporidium tvaerminnensis</name>
    <dbReference type="NCBI Taxonomy" id="1176355"/>
    <lineage>
        <taxon>Eukaryota</taxon>
        <taxon>Fungi</taxon>
        <taxon>Fungi incertae sedis</taxon>
        <taxon>Microsporidia</taxon>
        <taxon>Dubosqiidae</taxon>
        <taxon>Hamiltosporidium</taxon>
    </lineage>
</organism>
<reference evidence="3 4" key="1">
    <citation type="submission" date="2017-12" db="EMBL/GenBank/DDBJ databases">
        <authorList>
            <person name="Pombert J.-F."/>
            <person name="Haag K.L."/>
            <person name="Ebert D."/>
        </authorList>
    </citation>
    <scope>NUCLEOTIDE SEQUENCE [LARGE SCALE GENOMIC DNA]</scope>
    <source>
        <strain evidence="3">IL-G-3</strain>
    </source>
</reference>
<feature type="compositionally biased region" description="Low complexity" evidence="1">
    <location>
        <begin position="56"/>
        <end position="71"/>
    </location>
</feature>
<comment type="caution">
    <text evidence="3">The sequence shown here is derived from an EMBL/GenBank/DDBJ whole genome shotgun (WGS) entry which is preliminary data.</text>
</comment>
<feature type="compositionally biased region" description="Acidic residues" evidence="1">
    <location>
        <begin position="180"/>
        <end position="195"/>
    </location>
</feature>
<proteinExistence type="predicted"/>
<feature type="region of interest" description="Disordered" evidence="1">
    <location>
        <begin position="161"/>
        <end position="204"/>
    </location>
</feature>
<sequence length="668" mass="76394">TPRSHTSQISSTETPSESDIETTGFLTPRSHTSQISSTETPSESDIETTGFLTPRSHTSQISSSKSKNPSSLVNRNFRNPRLFKTKHRNKIRSESRISRCKSIHFSTNTPINSTLNHGSFVTSEDTIKTPFDLNKTINFTSAFENFLDGKAISPEKTRIIEDEIEGENGVGNNKRNASKEEDENEEEDKNEEEFEGESKVLVKDRNEIEDEIKDGGIDKVENEGDSTDIEDEDTLCESVDYLTCNDLSHDDSSDFSIYLSSLSSSENPSLKNIRNEQHNKGLESTIESTSDSIFEITSESKEKEESFVTEEMKEKRKQRKDRKALREIEEDIKIFKELLSGDEFSDREEFVSISSENLNPFVRNYEVLKQRAERKNRILKNPKPIPLPGESTESECEISCESNSEFLSCTSGSERSKKVEKGKNIVEVVLTSPDDIKKTDNYLVRAFKKIKEKYINFCYLPAFFLKKGMCFFKDTPYDSGESTNEASEINSEFDEVNSDSSETKIVSRRDVLNFLNRNCEDKDLRKILEKEEYFIKIKNIFKKEILRNKKISNEFFLSKLEHVFKDINNFIVNDQFYSLQETVCSSSEVTSEYESCISQFKDRIESEEISSFLCTLSTNSTNYDLKPNDNSNNEVEPVKKDNVGIYLKVSAFCTFILSLIGSGLYFVV</sequence>
<feature type="region of interest" description="Disordered" evidence="1">
    <location>
        <begin position="1"/>
        <end position="79"/>
    </location>
</feature>
<keyword evidence="2" id="KW-0472">Membrane</keyword>